<accession>A0A1E3GYL0</accession>
<reference evidence="2 3" key="1">
    <citation type="submission" date="2016-07" db="EMBL/GenBank/DDBJ databases">
        <title>Draft Genome Sequence of Methylobrevis pamukkalensis PK2.</title>
        <authorList>
            <person name="Vasilenko O.V."/>
            <person name="Doronina N.V."/>
            <person name="Shmareva M.N."/>
            <person name="Tarlachkov S.V."/>
            <person name="Mustakhimov I."/>
            <person name="Trotsenko Y.A."/>
        </authorList>
    </citation>
    <scope>NUCLEOTIDE SEQUENCE [LARGE SCALE GENOMIC DNA]</scope>
    <source>
        <strain evidence="2 3">PK2</strain>
    </source>
</reference>
<proteinExistence type="predicted"/>
<dbReference type="RefSeq" id="WP_141703842.1">
    <property type="nucleotide sequence ID" value="NZ_MCRJ01000106.1"/>
</dbReference>
<keyword evidence="3" id="KW-1185">Reference proteome</keyword>
<dbReference type="AlphaFoldDB" id="A0A1E3GYL0"/>
<feature type="compositionally biased region" description="Low complexity" evidence="1">
    <location>
        <begin position="289"/>
        <end position="303"/>
    </location>
</feature>
<dbReference type="Proteomes" id="UP000094622">
    <property type="component" value="Unassembled WGS sequence"/>
</dbReference>
<organism evidence="2 3">
    <name type="scientific">Methylobrevis pamukkalensis</name>
    <dbReference type="NCBI Taxonomy" id="1439726"/>
    <lineage>
        <taxon>Bacteria</taxon>
        <taxon>Pseudomonadati</taxon>
        <taxon>Pseudomonadota</taxon>
        <taxon>Alphaproteobacteria</taxon>
        <taxon>Hyphomicrobiales</taxon>
        <taxon>Pleomorphomonadaceae</taxon>
        <taxon>Methylobrevis</taxon>
    </lineage>
</organism>
<dbReference type="OrthoDB" id="7786248at2"/>
<dbReference type="Gene3D" id="3.40.50.300">
    <property type="entry name" value="P-loop containing nucleotide triphosphate hydrolases"/>
    <property type="match status" value="1"/>
</dbReference>
<dbReference type="InterPro" id="IPR050445">
    <property type="entry name" value="Bact_polysacc_biosynth/exp"/>
</dbReference>
<feature type="region of interest" description="Disordered" evidence="1">
    <location>
        <begin position="289"/>
        <end position="308"/>
    </location>
</feature>
<evidence type="ECO:0008006" key="4">
    <source>
        <dbReference type="Google" id="ProtNLM"/>
    </source>
</evidence>
<evidence type="ECO:0000313" key="2">
    <source>
        <dbReference type="EMBL" id="ODN69157.1"/>
    </source>
</evidence>
<name>A0A1E3GYL0_9HYPH</name>
<dbReference type="SUPFAM" id="SSF52540">
    <property type="entry name" value="P-loop containing nucleoside triphosphate hydrolases"/>
    <property type="match status" value="1"/>
</dbReference>
<dbReference type="EMBL" id="MCRJ01000106">
    <property type="protein sequence ID" value="ODN69157.1"/>
    <property type="molecule type" value="Genomic_DNA"/>
</dbReference>
<dbReference type="PANTHER" id="PTHR32309">
    <property type="entry name" value="TYROSINE-PROTEIN KINASE"/>
    <property type="match status" value="1"/>
</dbReference>
<protein>
    <recommendedName>
        <fullName evidence="4">Chain length determinant protein</fullName>
    </recommendedName>
</protein>
<comment type="caution">
    <text evidence="2">The sequence shown here is derived from an EMBL/GenBank/DDBJ whole genome shotgun (WGS) entry which is preliminary data.</text>
</comment>
<evidence type="ECO:0000313" key="3">
    <source>
        <dbReference type="Proteomes" id="UP000094622"/>
    </source>
</evidence>
<dbReference type="InterPro" id="IPR027417">
    <property type="entry name" value="P-loop_NTPase"/>
</dbReference>
<sequence length="495" mass="51111">MAVAVAAAATGAIAAAMIPALSGPRHTAEASVIVARDGADGTAAARPDVVAGLLASRPVIDDMLRNVPLATRLQVDLDRPGALDALVNLFSANIRGADLATRVRERIEADVYGSDGAVTLRVRAHDPLLARDAANALLDAFARLGPGRNARSTAEMIAWIDAEIGRLEQATDAPDRDLMDGLRKRREALASAVERAGGGRDILRRADMPATSPVPAEIPAALGGALAGLLVAIGGMFVADRRRRQRGEVIQGDTITWTENAGVVAVPVIARVEISQSDDEQAALPVAEARPAATGTATSPSGAVPTSQFRATVDEDLGRINATLMADGSATIAILSFGANPSGTSIADYLGEAASHDGLRSVVVDTVRRTADERSGFSDLLSGEADFADVIGRHPRCRAHHIGAGSRTVEGELLTTARLGDAITALESTYDLVVMDMGSVGRDAGCIALISGTNHVALVADPGPDAEWVLRLLAMSGVQSVSVIPVEDLAASRAA</sequence>
<evidence type="ECO:0000256" key="1">
    <source>
        <dbReference type="SAM" id="MobiDB-lite"/>
    </source>
</evidence>
<gene>
    <name evidence="2" type="ORF">A6302_03533</name>
</gene>
<dbReference type="PANTHER" id="PTHR32309:SF31">
    <property type="entry name" value="CAPSULAR EXOPOLYSACCHARIDE FAMILY"/>
    <property type="match status" value="1"/>
</dbReference>